<comment type="similarity">
    <text evidence="2">Belongs to the SUA5 family.</text>
</comment>
<dbReference type="GO" id="GO:0005524">
    <property type="term" value="F:ATP binding"/>
    <property type="evidence" value="ECO:0007669"/>
    <property type="project" value="UniProtKB-KW"/>
</dbReference>
<evidence type="ECO:0000256" key="11">
    <source>
        <dbReference type="ARBA" id="ARBA00048366"/>
    </source>
</evidence>
<dbReference type="PANTHER" id="PTHR17490">
    <property type="entry name" value="SUA5"/>
    <property type="match status" value="1"/>
</dbReference>
<evidence type="ECO:0000256" key="8">
    <source>
        <dbReference type="ARBA" id="ARBA00022741"/>
    </source>
</evidence>
<dbReference type="Pfam" id="PF01300">
    <property type="entry name" value="Sua5_yciO_yrdC"/>
    <property type="match status" value="1"/>
</dbReference>
<evidence type="ECO:0000256" key="1">
    <source>
        <dbReference type="ARBA" id="ARBA00004496"/>
    </source>
</evidence>
<proteinExistence type="inferred from homology"/>
<feature type="domain" description="YrdC-like" evidence="12">
    <location>
        <begin position="7"/>
        <end position="190"/>
    </location>
</feature>
<keyword evidence="4" id="KW-0963">Cytoplasm</keyword>
<dbReference type="PANTHER" id="PTHR17490:SF16">
    <property type="entry name" value="THREONYLCARBAMOYL-AMP SYNTHASE"/>
    <property type="match status" value="1"/>
</dbReference>
<dbReference type="InterPro" id="IPR050156">
    <property type="entry name" value="TC-AMP_synthase_SUA5"/>
</dbReference>
<dbReference type="NCBIfam" id="TIGR00057">
    <property type="entry name" value="L-threonylcarbamoyladenylate synthase"/>
    <property type="match status" value="1"/>
</dbReference>
<dbReference type="AlphaFoldDB" id="A0A238Z631"/>
<dbReference type="EMBL" id="FZOB01000006">
    <property type="protein sequence ID" value="SNR78499.1"/>
    <property type="molecule type" value="Genomic_DNA"/>
</dbReference>
<gene>
    <name evidence="13" type="ORF">SAMN06265340_10680</name>
</gene>
<keyword evidence="5" id="KW-0808">Transferase</keyword>
<evidence type="ECO:0000256" key="4">
    <source>
        <dbReference type="ARBA" id="ARBA00022490"/>
    </source>
</evidence>
<dbReference type="InterPro" id="IPR006070">
    <property type="entry name" value="Sua5-like_dom"/>
</dbReference>
<comment type="subcellular location">
    <subcellularLocation>
        <location evidence="1">Cytoplasm</location>
    </subcellularLocation>
</comment>
<dbReference type="GO" id="GO:0006450">
    <property type="term" value="P:regulation of translational fidelity"/>
    <property type="evidence" value="ECO:0007669"/>
    <property type="project" value="TreeGrafter"/>
</dbReference>
<reference evidence="14" key="1">
    <citation type="submission" date="2017-06" db="EMBL/GenBank/DDBJ databases">
        <authorList>
            <person name="Varghese N."/>
            <person name="Submissions S."/>
        </authorList>
    </citation>
    <scope>NUCLEOTIDE SEQUENCE [LARGE SCALE GENOMIC DNA]</scope>
    <source>
        <strain evidence="14">DSM 15668</strain>
    </source>
</reference>
<dbReference type="GO" id="GO:0005737">
    <property type="term" value="C:cytoplasm"/>
    <property type="evidence" value="ECO:0007669"/>
    <property type="project" value="UniProtKB-SubCell"/>
</dbReference>
<keyword evidence="9" id="KW-0067">ATP-binding</keyword>
<dbReference type="EC" id="2.7.7.87" evidence="3"/>
<evidence type="ECO:0000256" key="2">
    <source>
        <dbReference type="ARBA" id="ARBA00007663"/>
    </source>
</evidence>
<dbReference type="Gene3D" id="3.90.870.10">
    <property type="entry name" value="DHBP synthase"/>
    <property type="match status" value="1"/>
</dbReference>
<keyword evidence="6" id="KW-0819">tRNA processing</keyword>
<organism evidence="13 14">
    <name type="scientific">Desulfurobacterium atlanticum</name>
    <dbReference type="NCBI Taxonomy" id="240169"/>
    <lineage>
        <taxon>Bacteria</taxon>
        <taxon>Pseudomonadati</taxon>
        <taxon>Aquificota</taxon>
        <taxon>Aquificia</taxon>
        <taxon>Desulfurobacteriales</taxon>
        <taxon>Desulfurobacteriaceae</taxon>
        <taxon>Desulfurobacterium</taxon>
    </lineage>
</organism>
<sequence length="202" mass="23151">MKILDFEKDFETIKCLICGGEIICSPTDTQFGLIGNALDIDAIKKVYQIKRRDSEKPLIVLFDSISRIRKYGVIIPNRYEGFLNKIWPERLTVILPLEENSPFKLLFNRNNIAVRIPKHEKLRKLIKETVPVFAPSANIQNEKPATTCEECKKHFENLISYCIKGKCNSIPSTIISLTSNSIKLIREGVILFSTVEKLIREI</sequence>
<keyword evidence="7" id="KW-0548">Nucleotidyltransferase</keyword>
<evidence type="ECO:0000256" key="5">
    <source>
        <dbReference type="ARBA" id="ARBA00022679"/>
    </source>
</evidence>
<keyword evidence="8" id="KW-0547">Nucleotide-binding</keyword>
<dbReference type="OrthoDB" id="9814580at2"/>
<dbReference type="RefSeq" id="WP_089323109.1">
    <property type="nucleotide sequence ID" value="NZ_FZOB01000006.1"/>
</dbReference>
<evidence type="ECO:0000313" key="14">
    <source>
        <dbReference type="Proteomes" id="UP000198405"/>
    </source>
</evidence>
<keyword evidence="14" id="KW-1185">Reference proteome</keyword>
<evidence type="ECO:0000256" key="10">
    <source>
        <dbReference type="ARBA" id="ARBA00029774"/>
    </source>
</evidence>
<dbReference type="GO" id="GO:0000049">
    <property type="term" value="F:tRNA binding"/>
    <property type="evidence" value="ECO:0007669"/>
    <property type="project" value="TreeGrafter"/>
</dbReference>
<dbReference type="Proteomes" id="UP000198405">
    <property type="component" value="Unassembled WGS sequence"/>
</dbReference>
<dbReference type="PROSITE" id="PS51163">
    <property type="entry name" value="YRDC"/>
    <property type="match status" value="1"/>
</dbReference>
<dbReference type="SUPFAM" id="SSF55821">
    <property type="entry name" value="YrdC/RibB"/>
    <property type="match status" value="1"/>
</dbReference>
<evidence type="ECO:0000313" key="13">
    <source>
        <dbReference type="EMBL" id="SNR78499.1"/>
    </source>
</evidence>
<evidence type="ECO:0000259" key="12">
    <source>
        <dbReference type="PROSITE" id="PS51163"/>
    </source>
</evidence>
<dbReference type="GO" id="GO:0003725">
    <property type="term" value="F:double-stranded RNA binding"/>
    <property type="evidence" value="ECO:0007669"/>
    <property type="project" value="InterPro"/>
</dbReference>
<comment type="catalytic activity">
    <reaction evidence="11">
        <text>L-threonine + hydrogencarbonate + ATP = L-threonylcarbamoyladenylate + diphosphate + H2O</text>
        <dbReference type="Rhea" id="RHEA:36407"/>
        <dbReference type="ChEBI" id="CHEBI:15377"/>
        <dbReference type="ChEBI" id="CHEBI:17544"/>
        <dbReference type="ChEBI" id="CHEBI:30616"/>
        <dbReference type="ChEBI" id="CHEBI:33019"/>
        <dbReference type="ChEBI" id="CHEBI:57926"/>
        <dbReference type="ChEBI" id="CHEBI:73682"/>
        <dbReference type="EC" id="2.7.7.87"/>
    </reaction>
</comment>
<dbReference type="GO" id="GO:0008033">
    <property type="term" value="P:tRNA processing"/>
    <property type="evidence" value="ECO:0007669"/>
    <property type="project" value="UniProtKB-KW"/>
</dbReference>
<dbReference type="InterPro" id="IPR017945">
    <property type="entry name" value="DHBP_synth_RibB-like_a/b_dom"/>
</dbReference>
<protein>
    <recommendedName>
        <fullName evidence="10">L-threonylcarbamoyladenylate synthase</fullName>
        <ecNumber evidence="3">2.7.7.87</ecNumber>
    </recommendedName>
    <alternativeName>
        <fullName evidence="10">L-threonylcarbamoyladenylate synthase</fullName>
    </alternativeName>
</protein>
<dbReference type="GO" id="GO:0061710">
    <property type="term" value="F:L-threonylcarbamoyladenylate synthase"/>
    <property type="evidence" value="ECO:0007669"/>
    <property type="project" value="UniProtKB-EC"/>
</dbReference>
<evidence type="ECO:0000256" key="9">
    <source>
        <dbReference type="ARBA" id="ARBA00022840"/>
    </source>
</evidence>
<accession>A0A238Z631</accession>
<evidence type="ECO:0000256" key="6">
    <source>
        <dbReference type="ARBA" id="ARBA00022694"/>
    </source>
</evidence>
<evidence type="ECO:0000256" key="3">
    <source>
        <dbReference type="ARBA" id="ARBA00012584"/>
    </source>
</evidence>
<name>A0A238Z631_9BACT</name>
<evidence type="ECO:0000256" key="7">
    <source>
        <dbReference type="ARBA" id="ARBA00022695"/>
    </source>
</evidence>